<comment type="caution">
    <text evidence="1">The sequence shown here is derived from an EMBL/GenBank/DDBJ whole genome shotgun (WGS) entry which is preliminary data.</text>
</comment>
<dbReference type="InterPro" id="IPR025459">
    <property type="entry name" value="DUF4279"/>
</dbReference>
<reference evidence="1" key="1">
    <citation type="submission" date="2020-08" db="EMBL/GenBank/DDBJ databases">
        <title>Novel species isolated from subtropical streams in China.</title>
        <authorList>
            <person name="Lu H."/>
        </authorList>
    </citation>
    <scope>NUCLEOTIDE SEQUENCE</scope>
    <source>
        <strain evidence="1">LX22W</strain>
    </source>
</reference>
<sequence length="132" mass="15098">MPRAYVYFHISGEYLPLDQITREMGMEPTEQWSKGDRGKYVNERHKSGWSLRGPLDESNTVLRDHIEAFLPILETRIEAVKRFSENFDTYLVSVGYYDETASPGLSLSRSMVSRIAALGLALDADLYFAKDK</sequence>
<dbReference type="AlphaFoldDB" id="A0A923HUY5"/>
<name>A0A923HUY5_9BURK</name>
<proteinExistence type="predicted"/>
<organism evidence="1 2">
    <name type="scientific">Undibacterium nitidum</name>
    <dbReference type="NCBI Taxonomy" id="2762298"/>
    <lineage>
        <taxon>Bacteria</taxon>
        <taxon>Pseudomonadati</taxon>
        <taxon>Pseudomonadota</taxon>
        <taxon>Betaproteobacteria</taxon>
        <taxon>Burkholderiales</taxon>
        <taxon>Oxalobacteraceae</taxon>
        <taxon>Undibacterium</taxon>
    </lineage>
</organism>
<gene>
    <name evidence="1" type="ORF">H8K36_17260</name>
</gene>
<evidence type="ECO:0000313" key="1">
    <source>
        <dbReference type="EMBL" id="MBC3883147.1"/>
    </source>
</evidence>
<keyword evidence="2" id="KW-1185">Reference proteome</keyword>
<dbReference type="Pfam" id="PF14106">
    <property type="entry name" value="DUF4279"/>
    <property type="match status" value="1"/>
</dbReference>
<dbReference type="EMBL" id="JACOFZ010000010">
    <property type="protein sequence ID" value="MBC3883147.1"/>
    <property type="molecule type" value="Genomic_DNA"/>
</dbReference>
<protein>
    <submittedName>
        <fullName evidence="1">DUF4279 domain-containing protein</fullName>
    </submittedName>
</protein>
<accession>A0A923HUY5</accession>
<evidence type="ECO:0000313" key="2">
    <source>
        <dbReference type="Proteomes" id="UP000627446"/>
    </source>
</evidence>
<dbReference type="Proteomes" id="UP000627446">
    <property type="component" value="Unassembled WGS sequence"/>
</dbReference>